<proteinExistence type="predicted"/>
<dbReference type="Pfam" id="PF24016">
    <property type="entry name" value="DUF7330"/>
    <property type="match status" value="1"/>
</dbReference>
<sequence>MVNLGKPDVDLSSEQDISDTSTLPGKQEDYGSVPPKIRDARNNYLCVSKKGAAIEGQYFIDLSIPPPALHILSGAKNLSLYTTSGAVTADVWVTGNNRLKRVSLKLSSDNGHVCAKIHDIFYNGESERRPSLDIELWANYGDVSLSLPRCFRGPIAIRSHHERVAFSSELEKRTPLLSDVDGVRVYFVGDRPRSWRWRGGVSEEGGKDASGSLEEPLDELSVGGRHTSVRINWDGESELTPMRQNKWENFCMGNVRFFTSGRVN</sequence>
<feature type="domain" description="DUF7330" evidence="2">
    <location>
        <begin position="43"/>
        <end position="234"/>
    </location>
</feature>
<gene>
    <name evidence="3" type="ORF">EDB92DRAFT_1985241</name>
</gene>
<protein>
    <recommendedName>
        <fullName evidence="2">DUF7330 domain-containing protein</fullName>
    </recommendedName>
</protein>
<reference evidence="3" key="1">
    <citation type="submission" date="2022-01" db="EMBL/GenBank/DDBJ databases">
        <title>Comparative genomics reveals a dynamic genome evolution in the ectomycorrhizal milk-cap (Lactarius) mushrooms.</title>
        <authorList>
            <consortium name="DOE Joint Genome Institute"/>
            <person name="Lebreton A."/>
            <person name="Tang N."/>
            <person name="Kuo A."/>
            <person name="LaButti K."/>
            <person name="Drula E."/>
            <person name="Barry K."/>
            <person name="Clum A."/>
            <person name="Lipzen A."/>
            <person name="Mousain D."/>
            <person name="Ng V."/>
            <person name="Wang R."/>
            <person name="Wang X."/>
            <person name="Dai Y."/>
            <person name="Henrissat B."/>
            <person name="Grigoriev I.V."/>
            <person name="Guerin-Laguette A."/>
            <person name="Yu F."/>
            <person name="Martin F.M."/>
        </authorList>
    </citation>
    <scope>NUCLEOTIDE SEQUENCE</scope>
    <source>
        <strain evidence="3">QP</strain>
    </source>
</reference>
<dbReference type="EMBL" id="JAKELL010000002">
    <property type="protein sequence ID" value="KAH9000455.1"/>
    <property type="molecule type" value="Genomic_DNA"/>
</dbReference>
<comment type="caution">
    <text evidence="3">The sequence shown here is derived from an EMBL/GenBank/DDBJ whole genome shotgun (WGS) entry which is preliminary data.</text>
</comment>
<dbReference type="AlphaFoldDB" id="A0AAD4LR67"/>
<dbReference type="InterPro" id="IPR055754">
    <property type="entry name" value="DUF7330"/>
</dbReference>
<evidence type="ECO:0000259" key="2">
    <source>
        <dbReference type="Pfam" id="PF24016"/>
    </source>
</evidence>
<organism evidence="3 4">
    <name type="scientific">Lactarius akahatsu</name>
    <dbReference type="NCBI Taxonomy" id="416441"/>
    <lineage>
        <taxon>Eukaryota</taxon>
        <taxon>Fungi</taxon>
        <taxon>Dikarya</taxon>
        <taxon>Basidiomycota</taxon>
        <taxon>Agaricomycotina</taxon>
        <taxon>Agaricomycetes</taxon>
        <taxon>Russulales</taxon>
        <taxon>Russulaceae</taxon>
        <taxon>Lactarius</taxon>
    </lineage>
</organism>
<feature type="region of interest" description="Disordered" evidence="1">
    <location>
        <begin position="1"/>
        <end position="34"/>
    </location>
</feature>
<keyword evidence="4" id="KW-1185">Reference proteome</keyword>
<dbReference type="Proteomes" id="UP001201163">
    <property type="component" value="Unassembled WGS sequence"/>
</dbReference>
<evidence type="ECO:0000313" key="4">
    <source>
        <dbReference type="Proteomes" id="UP001201163"/>
    </source>
</evidence>
<accession>A0AAD4LR67</accession>
<evidence type="ECO:0000256" key="1">
    <source>
        <dbReference type="SAM" id="MobiDB-lite"/>
    </source>
</evidence>
<name>A0AAD4LR67_9AGAM</name>
<evidence type="ECO:0000313" key="3">
    <source>
        <dbReference type="EMBL" id="KAH9000455.1"/>
    </source>
</evidence>